<evidence type="ECO:0000313" key="6">
    <source>
        <dbReference type="Proteomes" id="UP000663870"/>
    </source>
</evidence>
<dbReference type="Proteomes" id="UP000663874">
    <property type="component" value="Unassembled WGS sequence"/>
</dbReference>
<feature type="region of interest" description="Disordered" evidence="1">
    <location>
        <begin position="30"/>
        <end position="50"/>
    </location>
</feature>
<dbReference type="AlphaFoldDB" id="A0A816F0G9"/>
<dbReference type="EMBL" id="CAJOBE010005110">
    <property type="protein sequence ID" value="CAF3960969.1"/>
    <property type="molecule type" value="Genomic_DNA"/>
</dbReference>
<evidence type="ECO:0000313" key="5">
    <source>
        <dbReference type="EMBL" id="CAF3960969.1"/>
    </source>
</evidence>
<accession>A0A816F0G9</accession>
<dbReference type="Proteomes" id="UP000663870">
    <property type="component" value="Unassembled WGS sequence"/>
</dbReference>
<dbReference type="Proteomes" id="UP000663854">
    <property type="component" value="Unassembled WGS sequence"/>
</dbReference>
<protein>
    <submittedName>
        <fullName evidence="4">Uncharacterized protein</fullName>
    </submittedName>
</protein>
<organism evidence="4 6">
    <name type="scientific">Rotaria sordida</name>
    <dbReference type="NCBI Taxonomy" id="392033"/>
    <lineage>
        <taxon>Eukaryota</taxon>
        <taxon>Metazoa</taxon>
        <taxon>Spiralia</taxon>
        <taxon>Gnathifera</taxon>
        <taxon>Rotifera</taxon>
        <taxon>Eurotatoria</taxon>
        <taxon>Bdelloidea</taxon>
        <taxon>Philodinida</taxon>
        <taxon>Philodinidae</taxon>
        <taxon>Rotaria</taxon>
    </lineage>
</organism>
<dbReference type="EMBL" id="CAJNOH010009461">
    <property type="protein sequence ID" value="CAF1498625.1"/>
    <property type="molecule type" value="Genomic_DNA"/>
</dbReference>
<dbReference type="EMBL" id="CAJNOU010000008">
    <property type="protein sequence ID" value="CAF0798659.1"/>
    <property type="molecule type" value="Genomic_DNA"/>
</dbReference>
<sequence length="131" mass="14544">MLTRFISAIRCNQQSLTTKSLRLLTTTAPRLSDGDHAKSKAVEKASQDLKTRKEQRWLDTVASDSEAIVKGEGQHARKQGDVKKDMDNLQHDTIKAIEEKQRKGHLPDFDVGKGDTHDARIGSGGSHKKGR</sequence>
<evidence type="ECO:0000313" key="2">
    <source>
        <dbReference type="EMBL" id="CAF0798659.1"/>
    </source>
</evidence>
<evidence type="ECO:0000313" key="4">
    <source>
        <dbReference type="EMBL" id="CAF1654334.1"/>
    </source>
</evidence>
<dbReference type="EMBL" id="CAJNOL010011239">
    <property type="protein sequence ID" value="CAF1654334.1"/>
    <property type="molecule type" value="Genomic_DNA"/>
</dbReference>
<feature type="compositionally biased region" description="Basic and acidic residues" evidence="1">
    <location>
        <begin position="32"/>
        <end position="50"/>
    </location>
</feature>
<gene>
    <name evidence="5" type="ORF">FNK824_LOCUS23775</name>
    <name evidence="4" type="ORF">JXQ802_LOCUS55039</name>
    <name evidence="3" type="ORF">PYM288_LOCUS38525</name>
    <name evidence="2" type="ORF">SEV965_LOCUS513</name>
</gene>
<evidence type="ECO:0000256" key="1">
    <source>
        <dbReference type="SAM" id="MobiDB-lite"/>
    </source>
</evidence>
<reference evidence="4" key="1">
    <citation type="submission" date="2021-02" db="EMBL/GenBank/DDBJ databases">
        <authorList>
            <person name="Nowell W R."/>
        </authorList>
    </citation>
    <scope>NUCLEOTIDE SEQUENCE</scope>
</reference>
<name>A0A816F0G9_9BILA</name>
<feature type="region of interest" description="Disordered" evidence="1">
    <location>
        <begin position="64"/>
        <end position="131"/>
    </location>
</feature>
<dbReference type="Proteomes" id="UP000663889">
    <property type="component" value="Unassembled WGS sequence"/>
</dbReference>
<keyword evidence="6" id="KW-1185">Reference proteome</keyword>
<comment type="caution">
    <text evidence="4">The sequence shown here is derived from an EMBL/GenBank/DDBJ whole genome shotgun (WGS) entry which is preliminary data.</text>
</comment>
<feature type="compositionally biased region" description="Basic and acidic residues" evidence="1">
    <location>
        <begin position="67"/>
        <end position="120"/>
    </location>
</feature>
<evidence type="ECO:0000313" key="3">
    <source>
        <dbReference type="EMBL" id="CAF1498625.1"/>
    </source>
</evidence>
<proteinExistence type="predicted"/>